<keyword evidence="3" id="KW-1185">Reference proteome</keyword>
<reference evidence="2 3" key="1">
    <citation type="submission" date="2018-11" db="EMBL/GenBank/DDBJ databases">
        <title>Tabrizicola sp. isolated from sediment of alpine lake.</title>
        <authorList>
            <person name="Liu Z."/>
        </authorList>
    </citation>
    <scope>NUCLEOTIDE SEQUENCE [LARGE SCALE GENOMIC DNA]</scope>
    <source>
        <strain evidence="2 3">DRYC-M-16</strain>
    </source>
</reference>
<organism evidence="2 3">
    <name type="scientific">Pseudotabrizicola sediminis</name>
    <dbReference type="NCBI Taxonomy" id="2486418"/>
    <lineage>
        <taxon>Bacteria</taxon>
        <taxon>Pseudomonadati</taxon>
        <taxon>Pseudomonadota</taxon>
        <taxon>Alphaproteobacteria</taxon>
        <taxon>Rhodobacterales</taxon>
        <taxon>Paracoccaceae</taxon>
        <taxon>Pseudotabrizicola</taxon>
    </lineage>
</organism>
<dbReference type="InterPro" id="IPR011644">
    <property type="entry name" value="Heme_NO-bd"/>
</dbReference>
<gene>
    <name evidence="2" type="ORF">EEB11_15005</name>
</gene>
<evidence type="ECO:0000313" key="2">
    <source>
        <dbReference type="EMBL" id="TGD42263.1"/>
    </source>
</evidence>
<evidence type="ECO:0000259" key="1">
    <source>
        <dbReference type="Pfam" id="PF07700"/>
    </source>
</evidence>
<proteinExistence type="predicted"/>
<feature type="domain" description="Heme NO-binding" evidence="1">
    <location>
        <begin position="2"/>
        <end position="161"/>
    </location>
</feature>
<dbReference type="Gene3D" id="3.90.1520.10">
    <property type="entry name" value="H-NOX domain"/>
    <property type="match status" value="1"/>
</dbReference>
<dbReference type="InterPro" id="IPR038158">
    <property type="entry name" value="H-NOX_domain_sf"/>
</dbReference>
<dbReference type="RefSeq" id="WP_135432656.1">
    <property type="nucleotide sequence ID" value="NZ_RPEM01000010.1"/>
</dbReference>
<dbReference type="EMBL" id="RPEM01000010">
    <property type="protein sequence ID" value="TGD42263.1"/>
    <property type="molecule type" value="Genomic_DNA"/>
</dbReference>
<dbReference type="InterPro" id="IPR024096">
    <property type="entry name" value="NO_sig/Golgi_transp_ligand-bd"/>
</dbReference>
<name>A0ABY2KLW2_9RHOB</name>
<comment type="caution">
    <text evidence="2">The sequence shown here is derived from an EMBL/GenBank/DDBJ whole genome shotgun (WGS) entry which is preliminary data.</text>
</comment>
<evidence type="ECO:0000313" key="3">
    <source>
        <dbReference type="Proteomes" id="UP000297741"/>
    </source>
</evidence>
<dbReference type="Pfam" id="PF07700">
    <property type="entry name" value="HNOB"/>
    <property type="match status" value="1"/>
</dbReference>
<accession>A0ABY2KLW2</accession>
<protein>
    <submittedName>
        <fullName evidence="2">Guanylate cyclase</fullName>
    </submittedName>
</protein>
<sequence length="183" mass="20286">MKGLVFVELVAMAEDAFGEDVIDMVIDRANLPSGGAYTAVGNYPCDELMTLVCGFSQHSGIPGPALQRLFGHWMMNSFVKHYPDFFVGRSGSLDMLAAIENEIHVEVRKLYPDADLPHFDVVRADDETMQMTYRSPRPLADFCHGLIEGCVTHFGETAVIERNDRVTGGRNEADFNIRIGAKT</sequence>
<dbReference type="SUPFAM" id="SSF111126">
    <property type="entry name" value="Ligand-binding domain in the NO signalling and Golgi transport"/>
    <property type="match status" value="1"/>
</dbReference>
<dbReference type="Proteomes" id="UP000297741">
    <property type="component" value="Unassembled WGS sequence"/>
</dbReference>